<organism evidence="2">
    <name type="scientific">uncultured Caudovirales phage</name>
    <dbReference type="NCBI Taxonomy" id="2100421"/>
    <lineage>
        <taxon>Viruses</taxon>
        <taxon>Duplodnaviria</taxon>
        <taxon>Heunggongvirae</taxon>
        <taxon>Uroviricota</taxon>
        <taxon>Caudoviricetes</taxon>
        <taxon>Peduoviridae</taxon>
        <taxon>Maltschvirus</taxon>
        <taxon>Maltschvirus maltsch</taxon>
    </lineage>
</organism>
<proteinExistence type="predicted"/>
<feature type="compositionally biased region" description="Low complexity" evidence="1">
    <location>
        <begin position="77"/>
        <end position="91"/>
    </location>
</feature>
<evidence type="ECO:0000256" key="1">
    <source>
        <dbReference type="SAM" id="MobiDB-lite"/>
    </source>
</evidence>
<sequence length="117" mass="11797">MSITINNSIVSKDGDEIGKIEGDTCSLLHAVGPTVKAAISKESGSKLKFVILGNEGDAKDSEDEKGGESGPIGEDGPVGSVGAPGVAAPSGKPERDPILGDKCPLLIAWKATQKGGK</sequence>
<dbReference type="EMBL" id="LR796743">
    <property type="protein sequence ID" value="CAB4163555.1"/>
    <property type="molecule type" value="Genomic_DNA"/>
</dbReference>
<gene>
    <name evidence="2" type="ORF">UFOVP813_31</name>
</gene>
<reference evidence="2" key="1">
    <citation type="submission" date="2020-04" db="EMBL/GenBank/DDBJ databases">
        <authorList>
            <person name="Chiriac C."/>
            <person name="Salcher M."/>
            <person name="Ghai R."/>
            <person name="Kavagutti S V."/>
        </authorList>
    </citation>
    <scope>NUCLEOTIDE SEQUENCE</scope>
</reference>
<accession>A0A6J5P2Y4</accession>
<protein>
    <submittedName>
        <fullName evidence="2">Uncharacterized protein</fullName>
    </submittedName>
</protein>
<name>A0A6J5P2Y4_9CAUD</name>
<evidence type="ECO:0000313" key="2">
    <source>
        <dbReference type="EMBL" id="CAB4163555.1"/>
    </source>
</evidence>
<feature type="region of interest" description="Disordered" evidence="1">
    <location>
        <begin position="55"/>
        <end position="100"/>
    </location>
</feature>
<feature type="compositionally biased region" description="Basic and acidic residues" evidence="1">
    <location>
        <begin position="56"/>
        <end position="67"/>
    </location>
</feature>